<proteinExistence type="predicted"/>
<dbReference type="OrthoDB" id="245697at2759"/>
<evidence type="ECO:0000259" key="2">
    <source>
        <dbReference type="PROSITE" id="PS50172"/>
    </source>
</evidence>
<feature type="compositionally biased region" description="Acidic residues" evidence="1">
    <location>
        <begin position="463"/>
        <end position="477"/>
    </location>
</feature>
<dbReference type="Pfam" id="PF16893">
    <property type="entry name" value="fn3_2"/>
    <property type="match status" value="1"/>
</dbReference>
<dbReference type="CDD" id="cd00063">
    <property type="entry name" value="FN3"/>
    <property type="match status" value="1"/>
</dbReference>
<dbReference type="Gene3D" id="6.20.120.50">
    <property type="match status" value="1"/>
</dbReference>
<keyword evidence="5" id="KW-1185">Reference proteome</keyword>
<dbReference type="PROSITE" id="PS50172">
    <property type="entry name" value="BRCT"/>
    <property type="match status" value="1"/>
</dbReference>
<dbReference type="GO" id="GO:0005802">
    <property type="term" value="C:trans-Golgi network"/>
    <property type="evidence" value="ECO:0007669"/>
    <property type="project" value="TreeGrafter"/>
</dbReference>
<dbReference type="InterPro" id="IPR003961">
    <property type="entry name" value="FN3_dom"/>
</dbReference>
<sequence>MMASEPSRSSRAASKKASTSANVIEEDPASQRFVIGKIDAGIAVLISDSVHLIEFPSLLLPAGVGPGSIVNIACSRNFAAEREATKSFWDLQNDIFTEFGAEEPQAPNLRIRNTTQTSVTLEWDKLQLAKAKLLGLSIWRNGQRLTTIPNPLSNTSTKLSGLSLDTDYTFHLVLKTSAGTFSSAIVKTRTHTITDTSGISVCFGHIEPETLLTEAKAALGSMKARFYDKIQIDTTHFVATSPASPSNPSGGPGIEYQKALQLSIPVVSPEWVIACNREQKMVPISNYYIGTVNHAASISSAQLVNSNGQIPLPKTQAARRATAAIDEEETTTSTAPVPAVAPAPSNLPPSELAEEDPETPPVDATVSAPVDVVVPEPEPQQPEASVAVEAETEPSAPEPPVVVEHPEIIVEAPKEDVSVVEEPLAPTPPPTFNIVAPPEDTPAPEPEPEVQSIPEIVIQPTPDVEEEEEEAAPEEPSETTPEVPEIVIEPTPEVEEPAFEKPAVEAEEPEEPEAPEADDAAEEADVETEKSAEEDQKEEGEAPAEVPVSESLIDVVAEDKKDEEEGVEQVKEKEEASTDAKADEKLVDIGL</sequence>
<feature type="compositionally biased region" description="Low complexity" evidence="1">
    <location>
        <begin position="361"/>
        <end position="395"/>
    </location>
</feature>
<dbReference type="STRING" id="106004.A0A1Y2DPU6"/>
<feature type="domain" description="BRCT" evidence="2">
    <location>
        <begin position="197"/>
        <end position="289"/>
    </location>
</feature>
<comment type="caution">
    <text evidence="4">The sequence shown here is derived from an EMBL/GenBank/DDBJ whole genome shotgun (WGS) entry which is preliminary data.</text>
</comment>
<evidence type="ECO:0000313" key="5">
    <source>
        <dbReference type="Proteomes" id="UP000193467"/>
    </source>
</evidence>
<dbReference type="GO" id="GO:0034044">
    <property type="term" value="C:exomer complex"/>
    <property type="evidence" value="ECO:0007669"/>
    <property type="project" value="TreeGrafter"/>
</dbReference>
<feature type="compositionally biased region" description="Acidic residues" evidence="1">
    <location>
        <begin position="505"/>
        <end position="526"/>
    </location>
</feature>
<evidence type="ECO:0000313" key="4">
    <source>
        <dbReference type="EMBL" id="ORY61174.1"/>
    </source>
</evidence>
<gene>
    <name evidence="4" type="ORF">BCR35DRAFT_326729</name>
</gene>
<dbReference type="Pfam" id="PF16892">
    <property type="entry name" value="CHS5_N"/>
    <property type="match status" value="1"/>
</dbReference>
<feature type="compositionally biased region" description="Low complexity" evidence="1">
    <location>
        <begin position="315"/>
        <end position="324"/>
    </location>
</feature>
<dbReference type="Proteomes" id="UP000193467">
    <property type="component" value="Unassembled WGS sequence"/>
</dbReference>
<feature type="domain" description="Fibronectin type-III" evidence="3">
    <location>
        <begin position="103"/>
        <end position="196"/>
    </location>
</feature>
<dbReference type="SUPFAM" id="SSF49265">
    <property type="entry name" value="Fibronectin type III"/>
    <property type="match status" value="1"/>
</dbReference>
<dbReference type="GO" id="GO:0046983">
    <property type="term" value="F:protein dimerization activity"/>
    <property type="evidence" value="ECO:0007669"/>
    <property type="project" value="InterPro"/>
</dbReference>
<evidence type="ECO:0000256" key="1">
    <source>
        <dbReference type="SAM" id="MobiDB-lite"/>
    </source>
</evidence>
<dbReference type="InterPro" id="IPR001357">
    <property type="entry name" value="BRCT_dom"/>
</dbReference>
<dbReference type="InterPro" id="IPR031673">
    <property type="entry name" value="Chs5_N"/>
</dbReference>
<dbReference type="Gene3D" id="3.40.50.10190">
    <property type="entry name" value="BRCT domain"/>
    <property type="match status" value="1"/>
</dbReference>
<reference evidence="4 5" key="1">
    <citation type="submission" date="2016-07" db="EMBL/GenBank/DDBJ databases">
        <title>Pervasive Adenine N6-methylation of Active Genes in Fungi.</title>
        <authorList>
            <consortium name="DOE Joint Genome Institute"/>
            <person name="Mondo S.J."/>
            <person name="Dannebaum R.O."/>
            <person name="Kuo R.C."/>
            <person name="Labutti K."/>
            <person name="Haridas S."/>
            <person name="Kuo A."/>
            <person name="Salamov A."/>
            <person name="Ahrendt S.R."/>
            <person name="Lipzen A."/>
            <person name="Sullivan W."/>
            <person name="Andreopoulos W.B."/>
            <person name="Clum A."/>
            <person name="Lindquist E."/>
            <person name="Daum C."/>
            <person name="Ramamoorthy G.K."/>
            <person name="Gryganskyi A."/>
            <person name="Culley D."/>
            <person name="Magnuson J.K."/>
            <person name="James T.Y."/>
            <person name="O'Malley M.A."/>
            <person name="Stajich J.E."/>
            <person name="Spatafora J.W."/>
            <person name="Visel A."/>
            <person name="Grigoriev I.V."/>
        </authorList>
    </citation>
    <scope>NUCLEOTIDE SEQUENCE [LARGE SCALE GENOMIC DNA]</scope>
    <source>
        <strain evidence="4 5">62-1032</strain>
    </source>
</reference>
<evidence type="ECO:0008006" key="6">
    <source>
        <dbReference type="Google" id="ProtNLM"/>
    </source>
</evidence>
<feature type="compositionally biased region" description="Basic and acidic residues" evidence="1">
    <location>
        <begin position="568"/>
        <end position="591"/>
    </location>
</feature>
<dbReference type="InterPro" id="IPR036116">
    <property type="entry name" value="FN3_sf"/>
</dbReference>
<dbReference type="InterPro" id="IPR013783">
    <property type="entry name" value="Ig-like_fold"/>
</dbReference>
<dbReference type="PANTHER" id="PTHR47351:SF1">
    <property type="entry name" value="CHITIN BIOSYNTHESIS PROTEIN CHS5"/>
    <property type="match status" value="1"/>
</dbReference>
<dbReference type="SUPFAM" id="SSF52113">
    <property type="entry name" value="BRCT domain"/>
    <property type="match status" value="1"/>
</dbReference>
<feature type="compositionally biased region" description="Basic and acidic residues" evidence="1">
    <location>
        <begin position="404"/>
        <end position="417"/>
    </location>
</feature>
<dbReference type="InterPro" id="IPR031669">
    <property type="entry name" value="Fn3_2"/>
</dbReference>
<dbReference type="SMART" id="SM00292">
    <property type="entry name" value="BRCT"/>
    <property type="match status" value="1"/>
</dbReference>
<feature type="region of interest" description="Disordered" evidence="1">
    <location>
        <begin position="1"/>
        <end position="21"/>
    </location>
</feature>
<protein>
    <recommendedName>
        <fullName evidence="6">BRCT domain-containing protein</fullName>
    </recommendedName>
</protein>
<dbReference type="PROSITE" id="PS50853">
    <property type="entry name" value="FN3"/>
    <property type="match status" value="1"/>
</dbReference>
<accession>A0A1Y2DPU6</accession>
<feature type="compositionally biased region" description="Low complexity" evidence="1">
    <location>
        <begin position="478"/>
        <end position="491"/>
    </location>
</feature>
<organism evidence="4 5">
    <name type="scientific">Leucosporidium creatinivorum</name>
    <dbReference type="NCBI Taxonomy" id="106004"/>
    <lineage>
        <taxon>Eukaryota</taxon>
        <taxon>Fungi</taxon>
        <taxon>Dikarya</taxon>
        <taxon>Basidiomycota</taxon>
        <taxon>Pucciniomycotina</taxon>
        <taxon>Microbotryomycetes</taxon>
        <taxon>Leucosporidiales</taxon>
        <taxon>Leucosporidium</taxon>
    </lineage>
</organism>
<dbReference type="SMART" id="SM00060">
    <property type="entry name" value="FN3"/>
    <property type="match status" value="1"/>
</dbReference>
<dbReference type="Pfam" id="PF00533">
    <property type="entry name" value="BRCT"/>
    <property type="match status" value="1"/>
</dbReference>
<dbReference type="PANTHER" id="PTHR47351">
    <property type="entry name" value="CHITIN BIOSYNTHESIS PROTEIN CHS5"/>
    <property type="match status" value="1"/>
</dbReference>
<dbReference type="GO" id="GO:0006893">
    <property type="term" value="P:Golgi to plasma membrane transport"/>
    <property type="evidence" value="ECO:0007669"/>
    <property type="project" value="TreeGrafter"/>
</dbReference>
<dbReference type="InterPro" id="IPR036420">
    <property type="entry name" value="BRCT_dom_sf"/>
</dbReference>
<name>A0A1Y2DPU6_9BASI</name>
<dbReference type="AlphaFoldDB" id="A0A1Y2DPU6"/>
<dbReference type="Gene3D" id="2.60.40.10">
    <property type="entry name" value="Immunoglobulins"/>
    <property type="match status" value="1"/>
</dbReference>
<dbReference type="InParanoid" id="A0A1Y2DPU6"/>
<dbReference type="GO" id="GO:0000747">
    <property type="term" value="P:conjugation with cellular fusion"/>
    <property type="evidence" value="ECO:0007669"/>
    <property type="project" value="TreeGrafter"/>
</dbReference>
<dbReference type="EMBL" id="MCGR01000072">
    <property type="protein sequence ID" value="ORY61174.1"/>
    <property type="molecule type" value="Genomic_DNA"/>
</dbReference>
<feature type="region of interest" description="Disordered" evidence="1">
    <location>
        <begin position="315"/>
        <end position="591"/>
    </location>
</feature>
<dbReference type="InterPro" id="IPR052827">
    <property type="entry name" value="CHS_Export/Cell_Fusion_Reg"/>
</dbReference>
<evidence type="ECO:0000259" key="3">
    <source>
        <dbReference type="PROSITE" id="PS50853"/>
    </source>
</evidence>